<comment type="caution">
    <text evidence="4">The sequence shown here is derived from an EMBL/GenBank/DDBJ whole genome shotgun (WGS) entry which is preliminary data.</text>
</comment>
<dbReference type="EMBL" id="AHZU02000248">
    <property type="protein sequence ID" value="KFG46780.1"/>
    <property type="molecule type" value="Genomic_DNA"/>
</dbReference>
<keyword evidence="3" id="KW-0732">Signal</keyword>
<protein>
    <submittedName>
        <fullName evidence="4">Putative transmembrane protein</fullName>
    </submittedName>
</protein>
<evidence type="ECO:0000256" key="1">
    <source>
        <dbReference type="SAM" id="MobiDB-lite"/>
    </source>
</evidence>
<evidence type="ECO:0000313" key="4">
    <source>
        <dbReference type="EMBL" id="KFG46780.1"/>
    </source>
</evidence>
<dbReference type="AlphaFoldDB" id="A0A086KQW2"/>
<name>A0A086KQW2_TOXGO</name>
<accession>A0A086KQW2</accession>
<organism evidence="4 5">
    <name type="scientific">Toxoplasma gondii GAB2-2007-GAL-DOM2</name>
    <dbReference type="NCBI Taxonomy" id="1130820"/>
    <lineage>
        <taxon>Eukaryota</taxon>
        <taxon>Sar</taxon>
        <taxon>Alveolata</taxon>
        <taxon>Apicomplexa</taxon>
        <taxon>Conoidasida</taxon>
        <taxon>Coccidia</taxon>
        <taxon>Eucoccidiorida</taxon>
        <taxon>Eimeriorina</taxon>
        <taxon>Sarcocystidae</taxon>
        <taxon>Toxoplasma</taxon>
    </lineage>
</organism>
<feature type="chain" id="PRO_5001809551" evidence="3">
    <location>
        <begin position="27"/>
        <end position="277"/>
    </location>
</feature>
<sequence length="277" mass="30473">MTALGWRERAVQCVVAVFCTCWYVIASSDASTQVNSQDSVEATASAEPLLDSALGWFFPKKVFFWNNEPGVDRRKEERSAKGNEHGREGEESSETETASSISPLSEKRRGKNVARPIPFQTFSTQAEDLRWAHSQEVDTPHLRGWSVSDRRSQDLSSSNGMRLSTEGAEDDDYLSSTLRRVRRQAILHQAISRAGLYGGVALAGTAALFGLSRHFRKVALQWEGRDNVKARGLGIMSAAMGLSSLGTLLGGGWMWVKKIKKAHAIAAKQAEEEADDN</sequence>
<keyword evidence="2 4" id="KW-0812">Transmembrane</keyword>
<feature type="transmembrane region" description="Helical" evidence="2">
    <location>
        <begin position="233"/>
        <end position="256"/>
    </location>
</feature>
<keyword evidence="2" id="KW-1133">Transmembrane helix</keyword>
<feature type="region of interest" description="Disordered" evidence="1">
    <location>
        <begin position="73"/>
        <end position="113"/>
    </location>
</feature>
<dbReference type="Proteomes" id="UP000028837">
    <property type="component" value="Unassembled WGS sequence"/>
</dbReference>
<feature type="region of interest" description="Disordered" evidence="1">
    <location>
        <begin position="142"/>
        <end position="168"/>
    </location>
</feature>
<feature type="transmembrane region" description="Helical" evidence="2">
    <location>
        <begin position="194"/>
        <end position="212"/>
    </location>
</feature>
<dbReference type="VEuPathDB" id="ToxoDB:TGDOM2_247400"/>
<feature type="compositionally biased region" description="Basic and acidic residues" evidence="1">
    <location>
        <begin position="73"/>
        <end position="90"/>
    </location>
</feature>
<gene>
    <name evidence="4" type="ORF">TGDOM2_247400</name>
</gene>
<evidence type="ECO:0000313" key="5">
    <source>
        <dbReference type="Proteomes" id="UP000028837"/>
    </source>
</evidence>
<evidence type="ECO:0000256" key="2">
    <source>
        <dbReference type="SAM" id="Phobius"/>
    </source>
</evidence>
<dbReference type="OrthoDB" id="10340758at2759"/>
<proteinExistence type="predicted"/>
<evidence type="ECO:0000256" key="3">
    <source>
        <dbReference type="SAM" id="SignalP"/>
    </source>
</evidence>
<feature type="signal peptide" evidence="3">
    <location>
        <begin position="1"/>
        <end position="26"/>
    </location>
</feature>
<reference evidence="4 5" key="1">
    <citation type="submission" date="2014-02" db="EMBL/GenBank/DDBJ databases">
        <authorList>
            <person name="Sibley D."/>
            <person name="Venepally P."/>
            <person name="Karamycheva S."/>
            <person name="Hadjithomas M."/>
            <person name="Khan A."/>
            <person name="Brunk B."/>
            <person name="Roos D."/>
            <person name="Caler E."/>
            <person name="Lorenzi H."/>
        </authorList>
    </citation>
    <scope>NUCLEOTIDE SEQUENCE [LARGE SCALE GENOMIC DNA]</scope>
    <source>
        <strain evidence="4 5">GAB2-2007-GAL-DOM2</strain>
    </source>
</reference>
<keyword evidence="2" id="KW-0472">Membrane</keyword>